<accession>A0ACC0AN76</accession>
<comment type="caution">
    <text evidence="1">The sequence shown here is derived from an EMBL/GenBank/DDBJ whole genome shotgun (WGS) entry which is preliminary data.</text>
</comment>
<protein>
    <submittedName>
        <fullName evidence="1">Uncharacterized protein</fullName>
    </submittedName>
</protein>
<evidence type="ECO:0000313" key="2">
    <source>
        <dbReference type="Proteomes" id="UP001060085"/>
    </source>
</evidence>
<gene>
    <name evidence="1" type="ORF">M9H77_20201</name>
</gene>
<name>A0ACC0AN76_CATRO</name>
<reference evidence="2" key="1">
    <citation type="journal article" date="2023" name="Nat. Plants">
        <title>Single-cell RNA sequencing provides a high-resolution roadmap for understanding the multicellular compartmentation of specialized metabolism.</title>
        <authorList>
            <person name="Sun S."/>
            <person name="Shen X."/>
            <person name="Li Y."/>
            <person name="Li Y."/>
            <person name="Wang S."/>
            <person name="Li R."/>
            <person name="Zhang H."/>
            <person name="Shen G."/>
            <person name="Guo B."/>
            <person name="Wei J."/>
            <person name="Xu J."/>
            <person name="St-Pierre B."/>
            <person name="Chen S."/>
            <person name="Sun C."/>
        </authorList>
    </citation>
    <scope>NUCLEOTIDE SEQUENCE [LARGE SCALE GENOMIC DNA]</scope>
</reference>
<proteinExistence type="predicted"/>
<keyword evidence="2" id="KW-1185">Reference proteome</keyword>
<organism evidence="1 2">
    <name type="scientific">Catharanthus roseus</name>
    <name type="common">Madagascar periwinkle</name>
    <name type="synonym">Vinca rosea</name>
    <dbReference type="NCBI Taxonomy" id="4058"/>
    <lineage>
        <taxon>Eukaryota</taxon>
        <taxon>Viridiplantae</taxon>
        <taxon>Streptophyta</taxon>
        <taxon>Embryophyta</taxon>
        <taxon>Tracheophyta</taxon>
        <taxon>Spermatophyta</taxon>
        <taxon>Magnoliopsida</taxon>
        <taxon>eudicotyledons</taxon>
        <taxon>Gunneridae</taxon>
        <taxon>Pentapetalae</taxon>
        <taxon>asterids</taxon>
        <taxon>lamiids</taxon>
        <taxon>Gentianales</taxon>
        <taxon>Apocynaceae</taxon>
        <taxon>Rauvolfioideae</taxon>
        <taxon>Vinceae</taxon>
        <taxon>Catharanthinae</taxon>
        <taxon>Catharanthus</taxon>
    </lineage>
</organism>
<dbReference type="Proteomes" id="UP001060085">
    <property type="component" value="Linkage Group LG05"/>
</dbReference>
<dbReference type="EMBL" id="CM044705">
    <property type="protein sequence ID" value="KAI5660878.1"/>
    <property type="molecule type" value="Genomic_DNA"/>
</dbReference>
<evidence type="ECO:0000313" key="1">
    <source>
        <dbReference type="EMBL" id="KAI5660878.1"/>
    </source>
</evidence>
<sequence length="89" mass="10322">MVAIHEKRLRKCLSKLKGIEKIEVDGKRQKVVVMGYAHRNKILKALRRIGLRADFWSPQNDFLNAYANYASSSSSSSPPFRFNNFNLFF</sequence>